<feature type="compositionally biased region" description="Low complexity" evidence="1">
    <location>
        <begin position="646"/>
        <end position="672"/>
    </location>
</feature>
<name>A0AAN6TN17_9PEZI</name>
<gene>
    <name evidence="2" type="ORF">N656DRAFT_786198</name>
</gene>
<feature type="region of interest" description="Disordered" evidence="1">
    <location>
        <begin position="204"/>
        <end position="223"/>
    </location>
</feature>
<reference evidence="2" key="2">
    <citation type="submission" date="2023-05" db="EMBL/GenBank/DDBJ databases">
        <authorList>
            <consortium name="Lawrence Berkeley National Laboratory"/>
            <person name="Steindorff A."/>
            <person name="Hensen N."/>
            <person name="Bonometti L."/>
            <person name="Westerberg I."/>
            <person name="Brannstrom I.O."/>
            <person name="Guillou S."/>
            <person name="Cros-Aarteil S."/>
            <person name="Calhoun S."/>
            <person name="Haridas S."/>
            <person name="Kuo A."/>
            <person name="Mondo S."/>
            <person name="Pangilinan J."/>
            <person name="Riley R."/>
            <person name="Labutti K."/>
            <person name="Andreopoulos B."/>
            <person name="Lipzen A."/>
            <person name="Chen C."/>
            <person name="Yanf M."/>
            <person name="Daum C."/>
            <person name="Ng V."/>
            <person name="Clum A."/>
            <person name="Ohm R."/>
            <person name="Martin F."/>
            <person name="Silar P."/>
            <person name="Natvig D."/>
            <person name="Lalanne C."/>
            <person name="Gautier V."/>
            <person name="Ament-Velasquez S.L."/>
            <person name="Kruys A."/>
            <person name="Hutchinson M.I."/>
            <person name="Powell A.J."/>
            <person name="Barry K."/>
            <person name="Miller A.N."/>
            <person name="Grigoriev I.V."/>
            <person name="Debuchy R."/>
            <person name="Gladieux P."/>
            <person name="Thoren M.H."/>
            <person name="Johannesson H."/>
        </authorList>
    </citation>
    <scope>NUCLEOTIDE SEQUENCE</scope>
    <source>
        <strain evidence="2">CBS 508.74</strain>
    </source>
</reference>
<feature type="compositionally biased region" description="Polar residues" evidence="1">
    <location>
        <begin position="546"/>
        <end position="559"/>
    </location>
</feature>
<reference evidence="2" key="1">
    <citation type="journal article" date="2023" name="Mol. Phylogenet. Evol.">
        <title>Genome-scale phylogeny and comparative genomics of the fungal order Sordariales.</title>
        <authorList>
            <person name="Hensen N."/>
            <person name="Bonometti L."/>
            <person name="Westerberg I."/>
            <person name="Brannstrom I.O."/>
            <person name="Guillou S."/>
            <person name="Cros-Aarteil S."/>
            <person name="Calhoun S."/>
            <person name="Haridas S."/>
            <person name="Kuo A."/>
            <person name="Mondo S."/>
            <person name="Pangilinan J."/>
            <person name="Riley R."/>
            <person name="LaButti K."/>
            <person name="Andreopoulos B."/>
            <person name="Lipzen A."/>
            <person name="Chen C."/>
            <person name="Yan M."/>
            <person name="Daum C."/>
            <person name="Ng V."/>
            <person name="Clum A."/>
            <person name="Steindorff A."/>
            <person name="Ohm R.A."/>
            <person name="Martin F."/>
            <person name="Silar P."/>
            <person name="Natvig D.O."/>
            <person name="Lalanne C."/>
            <person name="Gautier V."/>
            <person name="Ament-Velasquez S.L."/>
            <person name="Kruys A."/>
            <person name="Hutchinson M.I."/>
            <person name="Powell A.J."/>
            <person name="Barry K."/>
            <person name="Miller A.N."/>
            <person name="Grigoriev I.V."/>
            <person name="Debuchy R."/>
            <person name="Gladieux P."/>
            <person name="Hiltunen Thoren M."/>
            <person name="Johannesson H."/>
        </authorList>
    </citation>
    <scope>NUCLEOTIDE SEQUENCE</scope>
    <source>
        <strain evidence="2">CBS 508.74</strain>
    </source>
</reference>
<feature type="region of interest" description="Disordered" evidence="1">
    <location>
        <begin position="849"/>
        <end position="1080"/>
    </location>
</feature>
<dbReference type="RefSeq" id="XP_064675018.1">
    <property type="nucleotide sequence ID" value="XM_064816502.1"/>
</dbReference>
<evidence type="ECO:0000256" key="1">
    <source>
        <dbReference type="SAM" id="MobiDB-lite"/>
    </source>
</evidence>
<feature type="compositionally biased region" description="Pro residues" evidence="1">
    <location>
        <begin position="50"/>
        <end position="59"/>
    </location>
</feature>
<feature type="region of interest" description="Disordered" evidence="1">
    <location>
        <begin position="1"/>
        <end position="112"/>
    </location>
</feature>
<dbReference type="Proteomes" id="UP001302812">
    <property type="component" value="Unassembled WGS sequence"/>
</dbReference>
<feature type="compositionally biased region" description="Basic residues" evidence="1">
    <location>
        <begin position="92"/>
        <end position="109"/>
    </location>
</feature>
<evidence type="ECO:0000313" key="3">
    <source>
        <dbReference type="Proteomes" id="UP001302812"/>
    </source>
</evidence>
<feature type="region of interest" description="Disordered" evidence="1">
    <location>
        <begin position="320"/>
        <end position="389"/>
    </location>
</feature>
<feature type="compositionally biased region" description="Low complexity" evidence="1">
    <location>
        <begin position="209"/>
        <end position="219"/>
    </location>
</feature>
<dbReference type="GeneID" id="89940627"/>
<evidence type="ECO:0000313" key="2">
    <source>
        <dbReference type="EMBL" id="KAK4117448.1"/>
    </source>
</evidence>
<accession>A0AAN6TN17</accession>
<feature type="compositionally biased region" description="Polar residues" evidence="1">
    <location>
        <begin position="1048"/>
        <end position="1062"/>
    </location>
</feature>
<feature type="region of interest" description="Disordered" evidence="1">
    <location>
        <begin position="807"/>
        <end position="831"/>
    </location>
</feature>
<dbReference type="EMBL" id="MU853332">
    <property type="protein sequence ID" value="KAK4117448.1"/>
    <property type="molecule type" value="Genomic_DNA"/>
</dbReference>
<feature type="region of interest" description="Disordered" evidence="1">
    <location>
        <begin position="241"/>
        <end position="275"/>
    </location>
</feature>
<feature type="compositionally biased region" description="Low complexity" evidence="1">
    <location>
        <begin position="688"/>
        <end position="699"/>
    </location>
</feature>
<feature type="region of interest" description="Disordered" evidence="1">
    <location>
        <begin position="472"/>
        <end position="713"/>
    </location>
</feature>
<keyword evidence="3" id="KW-1185">Reference proteome</keyword>
<dbReference type="AlphaFoldDB" id="A0AAN6TN17"/>
<protein>
    <recommendedName>
        <fullName evidence="4">Proteophosphoglycan ppg4</fullName>
    </recommendedName>
</protein>
<comment type="caution">
    <text evidence="2">The sequence shown here is derived from an EMBL/GenBank/DDBJ whole genome shotgun (WGS) entry which is preliminary data.</text>
</comment>
<feature type="compositionally biased region" description="Low complexity" evidence="1">
    <location>
        <begin position="60"/>
        <end position="71"/>
    </location>
</feature>
<feature type="compositionally biased region" description="Polar residues" evidence="1">
    <location>
        <begin position="247"/>
        <end position="275"/>
    </location>
</feature>
<feature type="compositionally biased region" description="Polar residues" evidence="1">
    <location>
        <begin position="902"/>
        <end position="912"/>
    </location>
</feature>
<evidence type="ECO:0008006" key="4">
    <source>
        <dbReference type="Google" id="ProtNLM"/>
    </source>
</evidence>
<feature type="compositionally biased region" description="Polar residues" evidence="1">
    <location>
        <begin position="999"/>
        <end position="1011"/>
    </location>
</feature>
<feature type="compositionally biased region" description="Polar residues" evidence="1">
    <location>
        <begin position="674"/>
        <end position="683"/>
    </location>
</feature>
<proteinExistence type="predicted"/>
<feature type="compositionally biased region" description="Polar residues" evidence="1">
    <location>
        <begin position="959"/>
        <end position="981"/>
    </location>
</feature>
<feature type="compositionally biased region" description="Polar residues" evidence="1">
    <location>
        <begin position="516"/>
        <end position="539"/>
    </location>
</feature>
<feature type="region of interest" description="Disordered" evidence="1">
    <location>
        <begin position="1132"/>
        <end position="1153"/>
    </location>
</feature>
<organism evidence="2 3">
    <name type="scientific">Canariomyces notabilis</name>
    <dbReference type="NCBI Taxonomy" id="2074819"/>
    <lineage>
        <taxon>Eukaryota</taxon>
        <taxon>Fungi</taxon>
        <taxon>Dikarya</taxon>
        <taxon>Ascomycota</taxon>
        <taxon>Pezizomycotina</taxon>
        <taxon>Sordariomycetes</taxon>
        <taxon>Sordariomycetidae</taxon>
        <taxon>Sordariales</taxon>
        <taxon>Chaetomiaceae</taxon>
        <taxon>Canariomyces</taxon>
    </lineage>
</organism>
<feature type="compositionally biased region" description="Pro residues" evidence="1">
    <location>
        <begin position="576"/>
        <end position="586"/>
    </location>
</feature>
<sequence>MGNAHSTSAEPPRRTSHKLSKPKTGNHATAGLLSPGAFSNNPRRLSNAPLPEPPPPPSSPIIAPTPTTPSAMEASAGFEQHLDNGAPTIFSHRGRPRESRRRSLFRSRSSRAAADTLQRDYSGGLGSSIVDRLTRASSMTYESAVAYYGQAGPDNLPNQHVSRTTSWNYNLTSYEAKRLLNLTEDLPFDHATAMSENKTTAVTETTWKSSNPANPPSASITRASSDVSLYMPVRRQSIIQTPGVATRASSTRELPALPNSNFRHSHPATPSLSRQESFESYRSGIVSMPPRIPDPDSVPRVVTPCEDQYQSIGAFKLGSLRITNGSPIPPSPEVGKSRGSGGQTVGGASGQDGYFTGTHTHETSVAGPSIAYGPVQSAEPRDVRPSNLDPLSVNQVAVGNVPELDTVPKKTDVASDLLPEISFDPLLFSELSQPTSPLKTTSKVTAQEDELFEDEPQTEYSSIEILDVRLDPSAKQPHPEPACQMSTAFARTDSGFMSAASPTSESHAPLTKADSGYSSNVSLRSFQSKSRFPENQITASLEKRLSQPNQKDGSTNSEGTPFPGEPETHQPAAPVREPPPPPVPPKDSPKSTPIGLPKLNVKQRKFFLDQDSVQDNDLTRANALKATRHIPNPIVSLPPPSGGRGSTSPGSMPRTPGSVKSSRSDKSSSALSIGSGTQKQSRLQRLLTGSRRPTTGPPTVHATHALEHSSIPAIPRDVENKLREHTGQFPAATKKLTVKQRSSLDTLKTIFSVGSIEASLEAVNSIRAVKPVSQSEPQEAPWKQALQSAPASIAKVAAHVIPRKPIVRKPVPAREEAPQKAEPGASRRHGQGRLSLDIDAAHTSSISAVDAQAVGRSSRNPTGRAMSLTLPGERGAVLNSDARFPSPALPSPVAKAMAAENKSMTASPVNGTPNRPVSLRVPPPLRPQSSTSSLHRKVSRESIQSYPAALPLSGKGSRDTMNSRSSNQYGMPSDSGQSSPGGFSMDPRRLMSFRRVHAAQSSQAESPNWETGTEHGTSHRSPQPFVSGGSRRNSISSVQSFDGYGIQRPSSSQGWQVRTPQQPLRHRASYDGDSHYYQQRHPRYGYPPSMSNGYTAPSKSVHDPRVRGQLDVASTWTRSQLDAAAGQWYQNGGYPQPSYGPRAGHHRHRSMGSRNAYAYGPNPPYRVLHSYNSPAYRNVPIWG</sequence>
<feature type="compositionally biased region" description="Gly residues" evidence="1">
    <location>
        <begin position="338"/>
        <end position="350"/>
    </location>
</feature>
<feature type="compositionally biased region" description="Polar residues" evidence="1">
    <location>
        <begin position="1030"/>
        <end position="1040"/>
    </location>
</feature>